<dbReference type="Pfam" id="PF00397">
    <property type="entry name" value="WW"/>
    <property type="match status" value="1"/>
</dbReference>
<keyword evidence="7" id="KW-0521">NADP</keyword>
<accession>A0A3M7STA1</accession>
<evidence type="ECO:0000259" key="11">
    <source>
        <dbReference type="PROSITE" id="PS50020"/>
    </source>
</evidence>
<dbReference type="GO" id="GO:0016491">
    <property type="term" value="F:oxidoreductase activity"/>
    <property type="evidence" value="ECO:0007669"/>
    <property type="project" value="UniProtKB-KW"/>
</dbReference>
<dbReference type="InterPro" id="IPR002347">
    <property type="entry name" value="SDR_fam"/>
</dbReference>
<dbReference type="CDD" id="cd00201">
    <property type="entry name" value="WW"/>
    <property type="match status" value="2"/>
</dbReference>
<organism evidence="12 13">
    <name type="scientific">Brachionus plicatilis</name>
    <name type="common">Marine rotifer</name>
    <name type="synonym">Brachionus muelleri</name>
    <dbReference type="NCBI Taxonomy" id="10195"/>
    <lineage>
        <taxon>Eukaryota</taxon>
        <taxon>Metazoa</taxon>
        <taxon>Spiralia</taxon>
        <taxon>Gnathifera</taxon>
        <taxon>Rotifera</taxon>
        <taxon>Eurotatoria</taxon>
        <taxon>Monogononta</taxon>
        <taxon>Pseudotrocha</taxon>
        <taxon>Ploima</taxon>
        <taxon>Brachionidae</taxon>
        <taxon>Brachionus</taxon>
    </lineage>
</organism>
<evidence type="ECO:0000256" key="10">
    <source>
        <dbReference type="ARBA" id="ARBA00023228"/>
    </source>
</evidence>
<feature type="domain" description="WW" evidence="11">
    <location>
        <begin position="54"/>
        <end position="87"/>
    </location>
</feature>
<evidence type="ECO:0000256" key="7">
    <source>
        <dbReference type="ARBA" id="ARBA00022857"/>
    </source>
</evidence>
<dbReference type="InterPro" id="IPR001202">
    <property type="entry name" value="WW_dom"/>
</dbReference>
<evidence type="ECO:0000256" key="2">
    <source>
        <dbReference type="ARBA" id="ARBA00004555"/>
    </source>
</evidence>
<protein>
    <recommendedName>
        <fullName evidence="4">WW domain-containing oxidoreductase</fullName>
    </recommendedName>
</protein>
<dbReference type="OrthoDB" id="9989144at2759"/>
<comment type="subcellular location">
    <subcellularLocation>
        <location evidence="2">Golgi apparatus</location>
    </subcellularLocation>
    <subcellularLocation>
        <location evidence="1">Lysosome</location>
    </subcellularLocation>
</comment>
<feature type="non-terminal residue" evidence="12">
    <location>
        <position position="413"/>
    </location>
</feature>
<evidence type="ECO:0000256" key="3">
    <source>
        <dbReference type="ARBA" id="ARBA00006484"/>
    </source>
</evidence>
<dbReference type="SUPFAM" id="SSF51735">
    <property type="entry name" value="NAD(P)-binding Rossmann-fold domains"/>
    <property type="match status" value="1"/>
</dbReference>
<keyword evidence="6" id="KW-0053">Apoptosis</keyword>
<dbReference type="GO" id="GO:0016055">
    <property type="term" value="P:Wnt signaling pathway"/>
    <property type="evidence" value="ECO:0007669"/>
    <property type="project" value="UniProtKB-KW"/>
</dbReference>
<keyword evidence="5" id="KW-0879">Wnt signaling pathway</keyword>
<keyword evidence="9" id="KW-0333">Golgi apparatus</keyword>
<evidence type="ECO:0000256" key="9">
    <source>
        <dbReference type="ARBA" id="ARBA00023034"/>
    </source>
</evidence>
<evidence type="ECO:0000313" key="13">
    <source>
        <dbReference type="Proteomes" id="UP000276133"/>
    </source>
</evidence>
<dbReference type="PROSITE" id="PS50020">
    <property type="entry name" value="WW_DOMAIN_2"/>
    <property type="match status" value="2"/>
</dbReference>
<evidence type="ECO:0000313" key="12">
    <source>
        <dbReference type="EMBL" id="RNA38788.1"/>
    </source>
</evidence>
<evidence type="ECO:0000256" key="6">
    <source>
        <dbReference type="ARBA" id="ARBA00022703"/>
    </source>
</evidence>
<gene>
    <name evidence="12" type="ORF">BpHYR1_035741</name>
</gene>
<dbReference type="Proteomes" id="UP000276133">
    <property type="component" value="Unassembled WGS sequence"/>
</dbReference>
<dbReference type="STRING" id="10195.A0A3M7STA1"/>
<keyword evidence="13" id="KW-1185">Reference proteome</keyword>
<dbReference type="PANTHER" id="PTHR24320">
    <property type="entry name" value="RETINOL DEHYDROGENASE"/>
    <property type="match status" value="1"/>
</dbReference>
<dbReference type="EMBL" id="REGN01000820">
    <property type="protein sequence ID" value="RNA38788.1"/>
    <property type="molecule type" value="Genomic_DNA"/>
</dbReference>
<dbReference type="InterPro" id="IPR036020">
    <property type="entry name" value="WW_dom_sf"/>
</dbReference>
<dbReference type="Gene3D" id="2.20.70.10">
    <property type="match status" value="2"/>
</dbReference>
<name>A0A3M7STA1_BRAPC</name>
<dbReference type="InterPro" id="IPR036291">
    <property type="entry name" value="NAD(P)-bd_dom_sf"/>
</dbReference>
<feature type="domain" description="WW" evidence="11">
    <location>
        <begin position="13"/>
        <end position="46"/>
    </location>
</feature>
<evidence type="ECO:0000256" key="4">
    <source>
        <dbReference type="ARBA" id="ARBA00016094"/>
    </source>
</evidence>
<dbReference type="AlphaFoldDB" id="A0A3M7STA1"/>
<dbReference type="Gene3D" id="3.40.50.720">
    <property type="entry name" value="NAD(P)-binding Rossmann-like Domain"/>
    <property type="match status" value="1"/>
</dbReference>
<dbReference type="GO" id="GO:0005794">
    <property type="term" value="C:Golgi apparatus"/>
    <property type="evidence" value="ECO:0007669"/>
    <property type="project" value="UniProtKB-SubCell"/>
</dbReference>
<evidence type="ECO:0000256" key="5">
    <source>
        <dbReference type="ARBA" id="ARBA00022687"/>
    </source>
</evidence>
<keyword evidence="8" id="KW-0560">Oxidoreductase</keyword>
<dbReference type="SUPFAM" id="SSF51045">
    <property type="entry name" value="WW domain"/>
    <property type="match status" value="2"/>
</dbReference>
<comment type="caution">
    <text evidence="12">The sequence shown here is derived from an EMBL/GenBank/DDBJ whole genome shotgun (WGS) entry which is preliminary data.</text>
</comment>
<proteinExistence type="inferred from homology"/>
<dbReference type="SMART" id="SM00456">
    <property type="entry name" value="WW"/>
    <property type="match status" value="2"/>
</dbReference>
<dbReference type="PANTHER" id="PTHR24320:SF282">
    <property type="entry name" value="WW DOMAIN-CONTAINING OXIDOREDUCTASE"/>
    <property type="match status" value="1"/>
</dbReference>
<reference evidence="12 13" key="1">
    <citation type="journal article" date="2018" name="Sci. Rep.">
        <title>Genomic signatures of local adaptation to the degree of environmental predictability in rotifers.</title>
        <authorList>
            <person name="Franch-Gras L."/>
            <person name="Hahn C."/>
            <person name="Garcia-Roger E.M."/>
            <person name="Carmona M.J."/>
            <person name="Serra M."/>
            <person name="Gomez A."/>
        </authorList>
    </citation>
    <scope>NUCLEOTIDE SEQUENCE [LARGE SCALE GENOMIC DNA]</scope>
    <source>
        <strain evidence="12">HYR1</strain>
    </source>
</reference>
<evidence type="ECO:0000256" key="8">
    <source>
        <dbReference type="ARBA" id="ARBA00023002"/>
    </source>
</evidence>
<sequence length="413" mass="47460">MSQIDSILNVIDDDLPEGWEERVTPYGKVYYANHVTRSTQWEHPVTGEQKILSGELPYGWERKVQEDGTIVFVDQINNVSSYTDPRLAFARNENQMKTFYFDENSTALDLIKNRDLSGKFAIVVGANRGVGYEITRALAFQGCYVIMACRNTVLGQTAYDHLCQERNDIILEVMELKLESLMSVKEFCDKIVSRNIPVNMLILNAAILEINYQLSENNLELMFQVNYLAQFYLSRLLLQKLINIDDARIVVLSCESHRGGNLSRTDISAPSLNVTKSEFNFLQVFCNTKLCNLLFANELNRRINKTKNLTLSCKACHPGNLLPTKLYWNWTPYRILNLFTNKFSKTSEQAAAIPVLLATVERDYFQKKENFYWNSLTECNPSDEANDSVLAYRLWEISESILIKNTSSFDDFL</sequence>
<dbReference type="GO" id="GO:0006915">
    <property type="term" value="P:apoptotic process"/>
    <property type="evidence" value="ECO:0007669"/>
    <property type="project" value="UniProtKB-KW"/>
</dbReference>
<dbReference type="PROSITE" id="PS01159">
    <property type="entry name" value="WW_DOMAIN_1"/>
    <property type="match status" value="2"/>
</dbReference>
<dbReference type="Pfam" id="PF00106">
    <property type="entry name" value="adh_short"/>
    <property type="match status" value="1"/>
</dbReference>
<comment type="similarity">
    <text evidence="3">Belongs to the short-chain dehydrogenases/reductases (SDR) family.</text>
</comment>
<dbReference type="GO" id="GO:0005764">
    <property type="term" value="C:lysosome"/>
    <property type="evidence" value="ECO:0007669"/>
    <property type="project" value="UniProtKB-SubCell"/>
</dbReference>
<keyword evidence="10" id="KW-0458">Lysosome</keyword>
<evidence type="ECO:0000256" key="1">
    <source>
        <dbReference type="ARBA" id="ARBA00004371"/>
    </source>
</evidence>